<dbReference type="RefSeq" id="XP_001320489.1">
    <property type="nucleotide sequence ID" value="XM_001320454.1"/>
</dbReference>
<dbReference type="PRINTS" id="PR01415">
    <property type="entry name" value="ANKYRIN"/>
</dbReference>
<evidence type="ECO:0000313" key="1">
    <source>
        <dbReference type="EMBL" id="EAY08266.1"/>
    </source>
</evidence>
<dbReference type="SMART" id="SM00248">
    <property type="entry name" value="ANK"/>
    <property type="match status" value="5"/>
</dbReference>
<dbReference type="AlphaFoldDB" id="A2EGI3"/>
<dbReference type="Pfam" id="PF12796">
    <property type="entry name" value="Ank_2"/>
    <property type="match status" value="2"/>
</dbReference>
<dbReference type="EMBL" id="DS113382">
    <property type="protein sequence ID" value="EAY08266.1"/>
    <property type="molecule type" value="Genomic_DNA"/>
</dbReference>
<accession>A2EGI3</accession>
<dbReference type="VEuPathDB" id="TrichDB:TVAG_404340"/>
<dbReference type="SUPFAM" id="SSF48403">
    <property type="entry name" value="Ankyrin repeat"/>
    <property type="match status" value="1"/>
</dbReference>
<sequence length="389" mass="45323">MKRKYNPDLAFEFILDDDYDCLSEMELTSIHEFDYCNRKRHHLLQFMCAAFNAFDCFIYLTQELFDFDETDDKGKRPIHYAAEYGATEVFSYIMNIYKRKGMLKKFFEELKLKNKIESNVLYLAANSGVHDIYKILSDYGFDFSFLGEDDYQKLLSEICKSLSNNPINDQNVIIFFLNLAGNIKEGNSSRTALMMAIIQMLDAEIILKLTNHIDINLKDDIGNTAFDYACFYKNVEAAKILIEKDIEASFEQKGFWNICRLQDPNVARVAFRKYAKLMKPNFYEFVNKSFPITELTSISNEDTLIGILGLLLDYGYDPNAKEDARCPTIFECILTSYFPNKVKTLEFLLEKKIDIDHPFHVNPGDTPRSYLKKIVNPDIVKLRKKYEIN</sequence>
<dbReference type="SMR" id="A2EGI3"/>
<dbReference type="Gene3D" id="1.25.40.20">
    <property type="entry name" value="Ankyrin repeat-containing domain"/>
    <property type="match status" value="2"/>
</dbReference>
<name>A2EGI3_TRIV3</name>
<proteinExistence type="predicted"/>
<dbReference type="Proteomes" id="UP000001542">
    <property type="component" value="Unassembled WGS sequence"/>
</dbReference>
<reference evidence="1" key="2">
    <citation type="journal article" date="2007" name="Science">
        <title>Draft genome sequence of the sexually transmitted pathogen Trichomonas vaginalis.</title>
        <authorList>
            <person name="Carlton J.M."/>
            <person name="Hirt R.P."/>
            <person name="Silva J.C."/>
            <person name="Delcher A.L."/>
            <person name="Schatz M."/>
            <person name="Zhao Q."/>
            <person name="Wortman J.R."/>
            <person name="Bidwell S.L."/>
            <person name="Alsmark U.C.M."/>
            <person name="Besteiro S."/>
            <person name="Sicheritz-Ponten T."/>
            <person name="Noel C.J."/>
            <person name="Dacks J.B."/>
            <person name="Foster P.G."/>
            <person name="Simillion C."/>
            <person name="Van de Peer Y."/>
            <person name="Miranda-Saavedra D."/>
            <person name="Barton G.J."/>
            <person name="Westrop G.D."/>
            <person name="Mueller S."/>
            <person name="Dessi D."/>
            <person name="Fiori P.L."/>
            <person name="Ren Q."/>
            <person name="Paulsen I."/>
            <person name="Zhang H."/>
            <person name="Bastida-Corcuera F.D."/>
            <person name="Simoes-Barbosa A."/>
            <person name="Brown M.T."/>
            <person name="Hayes R.D."/>
            <person name="Mukherjee M."/>
            <person name="Okumura C.Y."/>
            <person name="Schneider R."/>
            <person name="Smith A.J."/>
            <person name="Vanacova S."/>
            <person name="Villalvazo M."/>
            <person name="Haas B.J."/>
            <person name="Pertea M."/>
            <person name="Feldblyum T.V."/>
            <person name="Utterback T.R."/>
            <person name="Shu C.L."/>
            <person name="Osoegawa K."/>
            <person name="de Jong P.J."/>
            <person name="Hrdy I."/>
            <person name="Horvathova L."/>
            <person name="Zubacova Z."/>
            <person name="Dolezal P."/>
            <person name="Malik S.B."/>
            <person name="Logsdon J.M. Jr."/>
            <person name="Henze K."/>
            <person name="Gupta A."/>
            <person name="Wang C.C."/>
            <person name="Dunne R.L."/>
            <person name="Upcroft J.A."/>
            <person name="Upcroft P."/>
            <person name="White O."/>
            <person name="Salzberg S.L."/>
            <person name="Tang P."/>
            <person name="Chiu C.-H."/>
            <person name="Lee Y.-S."/>
            <person name="Embley T.M."/>
            <person name="Coombs G.H."/>
            <person name="Mottram J.C."/>
            <person name="Tachezy J."/>
            <person name="Fraser-Liggett C.M."/>
            <person name="Johnson P.J."/>
        </authorList>
    </citation>
    <scope>NUCLEOTIDE SEQUENCE [LARGE SCALE GENOMIC DNA]</scope>
    <source>
        <strain evidence="1">G3</strain>
    </source>
</reference>
<dbReference type="OrthoDB" id="539213at2759"/>
<dbReference type="KEGG" id="tva:4766164"/>
<keyword evidence="2" id="KW-1185">Reference proteome</keyword>
<evidence type="ECO:0000313" key="2">
    <source>
        <dbReference type="Proteomes" id="UP000001542"/>
    </source>
</evidence>
<dbReference type="PANTHER" id="PTHR24121:SF23">
    <property type="entry name" value="NO MECHANORECEPTOR POTENTIAL C, ISOFORM H"/>
    <property type="match status" value="1"/>
</dbReference>
<dbReference type="InParanoid" id="A2EGI3"/>
<dbReference type="InterPro" id="IPR002110">
    <property type="entry name" value="Ankyrin_rpt"/>
</dbReference>
<dbReference type="VEuPathDB" id="TrichDB:TVAGG3_0675340"/>
<dbReference type="PANTHER" id="PTHR24121">
    <property type="entry name" value="NO MECHANORECEPTOR POTENTIAL C, ISOFORM D-RELATED"/>
    <property type="match status" value="1"/>
</dbReference>
<organism evidence="1 2">
    <name type="scientific">Trichomonas vaginalis (strain ATCC PRA-98 / G3)</name>
    <dbReference type="NCBI Taxonomy" id="412133"/>
    <lineage>
        <taxon>Eukaryota</taxon>
        <taxon>Metamonada</taxon>
        <taxon>Parabasalia</taxon>
        <taxon>Trichomonadida</taxon>
        <taxon>Trichomonadidae</taxon>
        <taxon>Trichomonas</taxon>
    </lineage>
</organism>
<gene>
    <name evidence="1" type="ORF">TVAG_404340</name>
</gene>
<dbReference type="InterPro" id="IPR036770">
    <property type="entry name" value="Ankyrin_rpt-contain_sf"/>
</dbReference>
<protein>
    <submittedName>
        <fullName evidence="1">Uncharacterized protein</fullName>
    </submittedName>
</protein>
<reference evidence="1" key="1">
    <citation type="submission" date="2006-10" db="EMBL/GenBank/DDBJ databases">
        <authorList>
            <person name="Amadeo P."/>
            <person name="Zhao Q."/>
            <person name="Wortman J."/>
            <person name="Fraser-Liggett C."/>
            <person name="Carlton J."/>
        </authorList>
    </citation>
    <scope>NUCLEOTIDE SEQUENCE</scope>
    <source>
        <strain evidence="1">G3</strain>
    </source>
</reference>